<accession>A0A3M7QKS8</accession>
<dbReference type="Proteomes" id="UP000276133">
    <property type="component" value="Unassembled WGS sequence"/>
</dbReference>
<dbReference type="AlphaFoldDB" id="A0A3M7QKS8"/>
<keyword evidence="1" id="KW-0732">Signal</keyword>
<evidence type="ECO:0000313" key="2">
    <source>
        <dbReference type="EMBL" id="RNA11568.1"/>
    </source>
</evidence>
<feature type="signal peptide" evidence="1">
    <location>
        <begin position="1"/>
        <end position="18"/>
    </location>
</feature>
<sequence length="64" mass="7458">MYLTLFCTAAFIMAIVKSESFFIPRARSIGTVDFSWDLNTARMRTLFEYFVYSSCKQAEPNIRT</sequence>
<dbReference type="EMBL" id="REGN01005923">
    <property type="protein sequence ID" value="RNA11568.1"/>
    <property type="molecule type" value="Genomic_DNA"/>
</dbReference>
<evidence type="ECO:0000313" key="3">
    <source>
        <dbReference type="Proteomes" id="UP000276133"/>
    </source>
</evidence>
<feature type="chain" id="PRO_5018167759" evidence="1">
    <location>
        <begin position="19"/>
        <end position="64"/>
    </location>
</feature>
<proteinExistence type="predicted"/>
<protein>
    <submittedName>
        <fullName evidence="2">Uncharacterized protein</fullName>
    </submittedName>
</protein>
<name>A0A3M7QKS8_BRAPC</name>
<evidence type="ECO:0000256" key="1">
    <source>
        <dbReference type="SAM" id="SignalP"/>
    </source>
</evidence>
<reference evidence="2 3" key="1">
    <citation type="journal article" date="2018" name="Sci. Rep.">
        <title>Genomic signatures of local adaptation to the degree of environmental predictability in rotifers.</title>
        <authorList>
            <person name="Franch-Gras L."/>
            <person name="Hahn C."/>
            <person name="Garcia-Roger E.M."/>
            <person name="Carmona M.J."/>
            <person name="Serra M."/>
            <person name="Gomez A."/>
        </authorList>
    </citation>
    <scope>NUCLEOTIDE SEQUENCE [LARGE SCALE GENOMIC DNA]</scope>
    <source>
        <strain evidence="2">HYR1</strain>
    </source>
</reference>
<comment type="caution">
    <text evidence="2">The sequence shown here is derived from an EMBL/GenBank/DDBJ whole genome shotgun (WGS) entry which is preliminary data.</text>
</comment>
<gene>
    <name evidence="2" type="ORF">BpHYR1_034592</name>
</gene>
<organism evidence="2 3">
    <name type="scientific">Brachionus plicatilis</name>
    <name type="common">Marine rotifer</name>
    <name type="synonym">Brachionus muelleri</name>
    <dbReference type="NCBI Taxonomy" id="10195"/>
    <lineage>
        <taxon>Eukaryota</taxon>
        <taxon>Metazoa</taxon>
        <taxon>Spiralia</taxon>
        <taxon>Gnathifera</taxon>
        <taxon>Rotifera</taxon>
        <taxon>Eurotatoria</taxon>
        <taxon>Monogononta</taxon>
        <taxon>Pseudotrocha</taxon>
        <taxon>Ploima</taxon>
        <taxon>Brachionidae</taxon>
        <taxon>Brachionus</taxon>
    </lineage>
</organism>
<keyword evidence="3" id="KW-1185">Reference proteome</keyword>